<dbReference type="EMBL" id="BAAFSG010000001">
    <property type="protein sequence ID" value="GAB1254839.1"/>
    <property type="molecule type" value="Genomic_DNA"/>
</dbReference>
<evidence type="ECO:0000313" key="2">
    <source>
        <dbReference type="EMBL" id="GAB1254839.1"/>
    </source>
</evidence>
<keyword evidence="3" id="KW-1185">Reference proteome</keyword>
<gene>
    <name evidence="2" type="ORF">Defa_23260</name>
</gene>
<sequence>MPQILPHTVSIIIPCFNAGHYLVESVESAMCQTWEQKEIIIVDDHSTDEQTKKELHSLSHQPGVRVLSVPHGRKGPSAARNVGIEAARGEFIFPLDADDKIDPTYISKAVVVLTSKADVVICGAKVKFFGLRNHVWDQPECTYKNLMLEEYKLVCSCLYRRKDWERVGGYDESLVFREDMVFWIDLLEKGGEVVVLPEVLFFYRIRPRSLTSSIKGSPSESEKIAALYKARPDVFERYTPEFMNALAQHREEKAHRECLISWKLLSSVLKLEWTLRQKVKRLFGRA</sequence>
<dbReference type="InterPro" id="IPR029044">
    <property type="entry name" value="Nucleotide-diphossugar_trans"/>
</dbReference>
<dbReference type="Pfam" id="PF00535">
    <property type="entry name" value="Glycos_transf_2"/>
    <property type="match status" value="1"/>
</dbReference>
<dbReference type="InterPro" id="IPR050834">
    <property type="entry name" value="Glycosyltransf_2"/>
</dbReference>
<evidence type="ECO:0000313" key="3">
    <source>
        <dbReference type="Proteomes" id="UP001628192"/>
    </source>
</evidence>
<comment type="caution">
    <text evidence="2">The sequence shown here is derived from an EMBL/GenBank/DDBJ whole genome shotgun (WGS) entry which is preliminary data.</text>
</comment>
<protein>
    <recommendedName>
        <fullName evidence="1">Glycosyltransferase 2-like domain-containing protein</fullName>
    </recommendedName>
</protein>
<proteinExistence type="predicted"/>
<accession>A0ABQ0EAJ4</accession>
<dbReference type="SUPFAM" id="SSF53448">
    <property type="entry name" value="Nucleotide-diphospho-sugar transferases"/>
    <property type="match status" value="1"/>
</dbReference>
<reference evidence="2 3" key="1">
    <citation type="journal article" date="2025" name="Int. J. Syst. Evol. Microbiol.">
        <title>Desulfovibrio falkowii sp. nov., Porphyromonas miyakawae sp. nov., Mediterraneibacter flintii sp. nov. and Owariibacterium komagatae gen. nov., sp. nov., isolated from human faeces.</title>
        <authorList>
            <person name="Hamaguchi T."/>
            <person name="Ohara M."/>
            <person name="Hisatomi A."/>
            <person name="Sekiguchi K."/>
            <person name="Takeda J.I."/>
            <person name="Ueyama J."/>
            <person name="Ito M."/>
            <person name="Nishiwaki H."/>
            <person name="Ogi T."/>
            <person name="Hirayama M."/>
            <person name="Ohkuma M."/>
            <person name="Sakamoto M."/>
            <person name="Ohno K."/>
        </authorList>
    </citation>
    <scope>NUCLEOTIDE SEQUENCE [LARGE SCALE GENOMIC DNA]</scope>
    <source>
        <strain evidence="2 3">13CB8C</strain>
    </source>
</reference>
<dbReference type="RefSeq" id="WP_407845000.1">
    <property type="nucleotide sequence ID" value="NZ_BAAFSG010000001.1"/>
</dbReference>
<dbReference type="InterPro" id="IPR001173">
    <property type="entry name" value="Glyco_trans_2-like"/>
</dbReference>
<organism evidence="2 3">
    <name type="scientific">Desulfovibrio falkowii</name>
    <dbReference type="NCBI Taxonomy" id="3136602"/>
    <lineage>
        <taxon>Bacteria</taxon>
        <taxon>Pseudomonadati</taxon>
        <taxon>Thermodesulfobacteriota</taxon>
        <taxon>Desulfovibrionia</taxon>
        <taxon>Desulfovibrionales</taxon>
        <taxon>Desulfovibrionaceae</taxon>
        <taxon>Desulfovibrio</taxon>
    </lineage>
</organism>
<dbReference type="PANTHER" id="PTHR43685">
    <property type="entry name" value="GLYCOSYLTRANSFERASE"/>
    <property type="match status" value="1"/>
</dbReference>
<dbReference type="Proteomes" id="UP001628192">
    <property type="component" value="Unassembled WGS sequence"/>
</dbReference>
<dbReference type="CDD" id="cd00761">
    <property type="entry name" value="Glyco_tranf_GTA_type"/>
    <property type="match status" value="1"/>
</dbReference>
<dbReference type="PANTHER" id="PTHR43685:SF2">
    <property type="entry name" value="GLYCOSYLTRANSFERASE 2-LIKE DOMAIN-CONTAINING PROTEIN"/>
    <property type="match status" value="1"/>
</dbReference>
<name>A0ABQ0EAJ4_9BACT</name>
<feature type="domain" description="Glycosyltransferase 2-like" evidence="1">
    <location>
        <begin position="10"/>
        <end position="138"/>
    </location>
</feature>
<dbReference type="Gene3D" id="3.90.550.10">
    <property type="entry name" value="Spore Coat Polysaccharide Biosynthesis Protein SpsA, Chain A"/>
    <property type="match status" value="1"/>
</dbReference>
<evidence type="ECO:0000259" key="1">
    <source>
        <dbReference type="Pfam" id="PF00535"/>
    </source>
</evidence>